<dbReference type="PANTHER" id="PTHR23024">
    <property type="entry name" value="ARYLACETAMIDE DEACETYLASE"/>
    <property type="match status" value="1"/>
</dbReference>
<reference evidence="4 5" key="1">
    <citation type="submission" date="2020-09" db="EMBL/GenBank/DDBJ databases">
        <title>De no assembly of potato wild relative species, Solanum commersonii.</title>
        <authorList>
            <person name="Cho K."/>
        </authorList>
    </citation>
    <scope>NUCLEOTIDE SEQUENCE [LARGE SCALE GENOMIC DNA]</scope>
    <source>
        <strain evidence="4">LZ3.2</strain>
        <tissue evidence="4">Leaf</tissue>
    </source>
</reference>
<dbReference type="Proteomes" id="UP000824120">
    <property type="component" value="Chromosome 9"/>
</dbReference>
<dbReference type="SUPFAM" id="SSF53474">
    <property type="entry name" value="alpha/beta-Hydrolases"/>
    <property type="match status" value="5"/>
</dbReference>
<dbReference type="InterPro" id="IPR033140">
    <property type="entry name" value="Lipase_GDXG_put_SER_AS"/>
</dbReference>
<feature type="domain" description="Alpha/beta hydrolase fold-3" evidence="3">
    <location>
        <begin position="437"/>
        <end position="646"/>
    </location>
</feature>
<dbReference type="Gene3D" id="3.40.50.1820">
    <property type="entry name" value="alpha/beta hydrolase"/>
    <property type="match status" value="5"/>
</dbReference>
<evidence type="ECO:0000313" key="5">
    <source>
        <dbReference type="Proteomes" id="UP000824120"/>
    </source>
</evidence>
<feature type="active site" evidence="2">
    <location>
        <position position="530"/>
    </location>
</feature>
<dbReference type="PANTHER" id="PTHR23024:SF560">
    <property type="entry name" value="ALPHA_BETA HYDROLASE FOLD-3 DOMAIN-CONTAINING PROTEIN"/>
    <property type="match status" value="1"/>
</dbReference>
<accession>A0A9J5XHF1</accession>
<protein>
    <recommendedName>
        <fullName evidence="3">Alpha/beta hydrolase fold-3 domain-containing protein</fullName>
    </recommendedName>
</protein>
<proteinExistence type="inferred from homology"/>
<dbReference type="Pfam" id="PF07859">
    <property type="entry name" value="Abhydrolase_3"/>
    <property type="match status" value="5"/>
</dbReference>
<dbReference type="InterPro" id="IPR013094">
    <property type="entry name" value="AB_hydrolase_3"/>
</dbReference>
<dbReference type="OrthoDB" id="408631at2759"/>
<organism evidence="4 5">
    <name type="scientific">Solanum commersonii</name>
    <name type="common">Commerson's wild potato</name>
    <name type="synonym">Commerson's nightshade</name>
    <dbReference type="NCBI Taxonomy" id="4109"/>
    <lineage>
        <taxon>Eukaryota</taxon>
        <taxon>Viridiplantae</taxon>
        <taxon>Streptophyta</taxon>
        <taxon>Embryophyta</taxon>
        <taxon>Tracheophyta</taxon>
        <taxon>Spermatophyta</taxon>
        <taxon>Magnoliopsida</taxon>
        <taxon>eudicotyledons</taxon>
        <taxon>Gunneridae</taxon>
        <taxon>Pentapetalae</taxon>
        <taxon>asterids</taxon>
        <taxon>lamiids</taxon>
        <taxon>Solanales</taxon>
        <taxon>Solanaceae</taxon>
        <taxon>Solanoideae</taxon>
        <taxon>Solaneae</taxon>
        <taxon>Solanum</taxon>
    </lineage>
</organism>
<feature type="domain" description="Alpha/beta hydrolase fold-3" evidence="3">
    <location>
        <begin position="1035"/>
        <end position="1256"/>
    </location>
</feature>
<gene>
    <name evidence="4" type="ORF">H5410_048203</name>
</gene>
<feature type="domain" description="Alpha/beta hydrolase fold-3" evidence="3">
    <location>
        <begin position="83"/>
        <end position="306"/>
    </location>
</feature>
<name>A0A9J5XHF1_SOLCO</name>
<evidence type="ECO:0000256" key="1">
    <source>
        <dbReference type="ARBA" id="ARBA00010515"/>
    </source>
</evidence>
<sequence>MANSNDNNNEVVAEMDGFYRIYKDGRVERYIYQKSNLSTYVPPSLDDPQNNVSSKDVIISPHVSARLYLPKNTNNSTQKLPIIVYYHGGALVLGSAFFKSYHNYLNVLVSESNSIAISVEYRLAPEHDVTTIYEDSWTALQWVASHASEKKFTSGNEDPWIKNYGDFSRLSIIGDSAGGNIVYHMTMRAGREGGINEKVTINSSIFVCPYFMVPIENIEESASYKNWIIISSPSEAGLHSPLINPLAENAPNLSQLGCSRMLLCFAEKDEFISKEIGVRFVKGVKKSGWKGDLELIEVEGEGHCFQLANPETDKSQELIKPHHQKLGSIPMINPLAEKAPCLSQLGCSRMLLCFAENDEYIPKEIWIQFVKVETFYRLYKSGRVERFYDVHGLFYVPPSPQHPSNGVFTKDVTISPHVSARLYLPENIPNSQKIPVLVYYHGGGLVIDSAFFNLHHNYVNSLASELNMVAVSVEYRLAPEVDVPTIYEDCWTALQWVASHANENSSSIHNKDSWLTIFCDFGKVFIAGDSAGANLVYHMTMRAGKENLNNDLKITGSIFAYPYFLFPNVENDEEGLANKIWGYICPPLEFGLLSPKDSPLINPLSKKAPSLSGLGCSRILVCMGKKDDLVPLGIGVRFVEGVKESGWDGEVVYLEVDDGHAFQMYKPECDEAKLKDYYRLYKNGRVERFYVHGSFYVPPSPQIPSNGVFSKDVTISPHVSARLYLPENIPNSQKIPVLVYYHGGGLVRESAFFNQMHAYVNSLASELNAVAVSVEYRLAPEVDVPTIYEDCWTALQWVASHANENSSSIHNKDSWLTNFCDFSKVFIAGDSAGGNLVYHMTMRAGKENLNNDMKITGSIFAYPYFLFPNVEIDEEGLANKIWGYICPPLESGLLSPKDSPLINPLSEKAPSLLGLGCSRILVCMGKKDDIIPLEIGVRFVEGVKESGWEGEVVYLEVDGGHSFQMHQPEYDEAKHGRVERFDDTSASIGFSFVPPSLDDPKTSVSSKDVTISPYVSARLYLPKNTTNITQKLPILVYYHGGGFVVGSAFSDVHHRYLNILASESNTIAISIEYRLAPEHDVPTIYEDCWTALQWIASHVDDETSSNKDLWLTKHGDFDKLFIVGDSAGGNIVYNMAMRAGIEGGINENVSIYGSILAFPYLLMPIENIEQVVSYKIWKAIAPISEADINSSMINPFAEKAPCVSGLGCSRLLMCITEKDEYIPREIGIRFVQGMKNSGWKGDLEFIEIEDVGHCFQLADFEIDKSRDLIKLKEVDDYFRLYKSGRVERFYDVHGSFYVPPSPENPSAGAFSKDVTISPHVSARLYLPENTTAGQKLPVLVYYHGGGLCIESAFFTWTHRYVNSLASELNVVAVSVDYRLAPEVDVPTIYEDGWTALQWIASHADENSSSNNNNKDSWLTNFCDFGKVFLVGDSAGGNIVYHMTMRAGKETLNNNEVKITGSICAYPYFLIRDIDIDEEGLAYKIWVNICPTLESGLLSPIDSPLINPLCEKAPSLSGLGCSRLLLCMGKKDYVIPIEIGGRFVEEVKKSGWNGELEFVEIDEGHSFQMYKPESEEAKRMMKCYAAFINRY</sequence>
<keyword evidence="5" id="KW-1185">Reference proteome</keyword>
<dbReference type="InterPro" id="IPR029058">
    <property type="entry name" value="AB_hydrolase_fold"/>
</dbReference>
<feature type="active site" evidence="2">
    <location>
        <position position="831"/>
    </location>
</feature>
<feature type="domain" description="Alpha/beta hydrolase fold-3" evidence="3">
    <location>
        <begin position="1339"/>
        <end position="1548"/>
    </location>
</feature>
<evidence type="ECO:0000313" key="4">
    <source>
        <dbReference type="EMBL" id="KAG5587769.1"/>
    </source>
</evidence>
<dbReference type="PROSITE" id="PS01174">
    <property type="entry name" value="LIPASE_GDXG_SER"/>
    <property type="match status" value="2"/>
</dbReference>
<dbReference type="EMBL" id="JACXVP010000009">
    <property type="protein sequence ID" value="KAG5587769.1"/>
    <property type="molecule type" value="Genomic_DNA"/>
</dbReference>
<dbReference type="InterPro" id="IPR050466">
    <property type="entry name" value="Carboxylest/Gibb_receptor"/>
</dbReference>
<evidence type="ECO:0000256" key="2">
    <source>
        <dbReference type="PROSITE-ProRule" id="PRU10038"/>
    </source>
</evidence>
<comment type="similarity">
    <text evidence="1">Belongs to the 'GDXG' lipolytic enzyme family.</text>
</comment>
<feature type="domain" description="Alpha/beta hydrolase fold-3" evidence="3">
    <location>
        <begin position="738"/>
        <end position="929"/>
    </location>
</feature>
<comment type="caution">
    <text evidence="4">The sequence shown here is derived from an EMBL/GenBank/DDBJ whole genome shotgun (WGS) entry which is preliminary data.</text>
</comment>
<evidence type="ECO:0000259" key="3">
    <source>
        <dbReference type="Pfam" id="PF07859"/>
    </source>
</evidence>
<dbReference type="GO" id="GO:0016787">
    <property type="term" value="F:hydrolase activity"/>
    <property type="evidence" value="ECO:0007669"/>
    <property type="project" value="InterPro"/>
</dbReference>